<feature type="compositionally biased region" description="Polar residues" evidence="1">
    <location>
        <begin position="259"/>
        <end position="270"/>
    </location>
</feature>
<protein>
    <recommendedName>
        <fullName evidence="4">Alanine-rich protein</fullName>
    </recommendedName>
</protein>
<dbReference type="EMBL" id="JAMZEC010000001">
    <property type="protein sequence ID" value="MCP2344943.1"/>
    <property type="molecule type" value="Genomic_DNA"/>
</dbReference>
<gene>
    <name evidence="2" type="ORF">HD595_001065</name>
</gene>
<accession>A0ABT1JT61</accession>
<evidence type="ECO:0008006" key="4">
    <source>
        <dbReference type="Google" id="ProtNLM"/>
    </source>
</evidence>
<organism evidence="2 3">
    <name type="scientific">Nonomuraea roseoviolacea subsp. carminata</name>
    <dbReference type="NCBI Taxonomy" id="160689"/>
    <lineage>
        <taxon>Bacteria</taxon>
        <taxon>Bacillati</taxon>
        <taxon>Actinomycetota</taxon>
        <taxon>Actinomycetes</taxon>
        <taxon>Streptosporangiales</taxon>
        <taxon>Streptosporangiaceae</taxon>
        <taxon>Nonomuraea</taxon>
    </lineage>
</organism>
<dbReference type="RefSeq" id="WP_253766127.1">
    <property type="nucleotide sequence ID" value="NZ_BAAAVE010000016.1"/>
</dbReference>
<dbReference type="Proteomes" id="UP001320766">
    <property type="component" value="Unassembled WGS sequence"/>
</dbReference>
<evidence type="ECO:0000313" key="3">
    <source>
        <dbReference type="Proteomes" id="UP001320766"/>
    </source>
</evidence>
<feature type="compositionally biased region" description="Pro residues" evidence="1">
    <location>
        <begin position="277"/>
        <end position="288"/>
    </location>
</feature>
<proteinExistence type="predicted"/>
<reference evidence="2 3" key="1">
    <citation type="submission" date="2022-06" db="EMBL/GenBank/DDBJ databases">
        <title>Sequencing the genomes of 1000 actinobacteria strains.</title>
        <authorList>
            <person name="Klenk H.-P."/>
        </authorList>
    </citation>
    <scope>NUCLEOTIDE SEQUENCE [LARGE SCALE GENOMIC DNA]</scope>
    <source>
        <strain evidence="2 3">DSM 44170</strain>
    </source>
</reference>
<name>A0ABT1JT61_9ACTN</name>
<keyword evidence="3" id="KW-1185">Reference proteome</keyword>
<evidence type="ECO:0000313" key="2">
    <source>
        <dbReference type="EMBL" id="MCP2344943.1"/>
    </source>
</evidence>
<comment type="caution">
    <text evidence="2">The sequence shown here is derived from an EMBL/GenBank/DDBJ whole genome shotgun (WGS) entry which is preliminary data.</text>
</comment>
<feature type="region of interest" description="Disordered" evidence="1">
    <location>
        <begin position="214"/>
        <end position="297"/>
    </location>
</feature>
<sequence length="449" mass="47855">MNVAYVYPWDVVGDPAAPERLASLGVEAVALAASYHATRAATPHHPAHRVLDVPHAAFYLPVRSSAWGRLVPRSPSWTTPDAYLQASEALRAVGLQVHAWTVLTHNSVLGREHPDVVVRNAFRDPYPHALCPSSPDVVDYCRRLVREILEVGRPDALILESCGPMGYGHQSIHEKTAGADWTGVDGDLLSLCFCTACAPRYPAGTRERVRAAIDDTPANAAPPRPMTPEATQDRAPTPEATQDRAPTPEATKDRAPTPEATQDRSSTSKVAQDRPPASGPAPAGPPAPGTAHDAPFGSVEEALGPLAADVRAQRVSLSTSLRQTLISTAREAAPDVPITIHANPDPWATGAFAALPNGEPEADVLVANCWGDPATDTTRLTKLLELCRPGQRVGAYVLGLPPRPADPEAQAELLRAYAEAGASEFHLYHAGLASPRRLSAMKQALRLIN</sequence>
<evidence type="ECO:0000256" key="1">
    <source>
        <dbReference type="SAM" id="MobiDB-lite"/>
    </source>
</evidence>